<evidence type="ECO:0000313" key="3">
    <source>
        <dbReference type="Proteomes" id="UP000177870"/>
    </source>
</evidence>
<dbReference type="InterPro" id="IPR045482">
    <property type="entry name" value="fvmX2"/>
</dbReference>
<sequence length="258" mass="28802">MCNPRRIRVTATRQLNQAWQREVSRTVELREQVRGEARIRQALDSTLGKPALRALEAALAAPDSGWSEVEEGYRYDVEGGYVTYLIDQQALEIVAILEDEVQASGQGSRILEGLINREISAEAEGSYYDDGWGGNTKEVAQEQAKAAAEREIDQIARSEIEEAGTEAEEHSAEEIEAEARTQAEGRLQQLAANRQAVLSQQARQNLDRVGLRCRQAFHQVLATAYRDAILAYARRNGAENIQCSEEGNVVEIEFNLQR</sequence>
<dbReference type="EMBL" id="CP017599">
    <property type="protein sequence ID" value="AOX04070.1"/>
    <property type="molecule type" value="Genomic_DNA"/>
</dbReference>
<dbReference type="KEGG" id="mpro:BJP34_01350"/>
<protein>
    <recommendedName>
        <fullName evidence="1">FtsH ternary system domain-containing protein</fullName>
    </recommendedName>
</protein>
<proteinExistence type="predicted"/>
<reference evidence="3" key="1">
    <citation type="submission" date="2016-10" db="EMBL/GenBank/DDBJ databases">
        <title>Comparative genomics uncovers the prolific and rare metabolic potential of the cyanobacterial genus Moorea.</title>
        <authorList>
            <person name="Leao T."/>
            <person name="Castelao G."/>
            <person name="Korobeynikov A."/>
            <person name="Monroe E.A."/>
            <person name="Podell S."/>
            <person name="Glukhov E."/>
            <person name="Allen E."/>
            <person name="Gerwick W.H."/>
            <person name="Gerwick L."/>
        </authorList>
    </citation>
    <scope>NUCLEOTIDE SEQUENCE [LARGE SCALE GENOMIC DNA]</scope>
    <source>
        <strain evidence="3">PAL-8-15-08-1</strain>
    </source>
</reference>
<gene>
    <name evidence="2" type="ORF">BJP34_01350</name>
</gene>
<name>A0A1D8U2G0_9CYAN</name>
<dbReference type="AlphaFoldDB" id="A0A1D8U2G0"/>
<dbReference type="Pfam" id="PF20000">
    <property type="entry name" value="fvmX2"/>
    <property type="match status" value="1"/>
</dbReference>
<organism evidence="2 3">
    <name type="scientific">Moorena producens PAL-8-15-08-1</name>
    <dbReference type="NCBI Taxonomy" id="1458985"/>
    <lineage>
        <taxon>Bacteria</taxon>
        <taxon>Bacillati</taxon>
        <taxon>Cyanobacteriota</taxon>
        <taxon>Cyanophyceae</taxon>
        <taxon>Coleofasciculales</taxon>
        <taxon>Coleofasciculaceae</taxon>
        <taxon>Moorena</taxon>
    </lineage>
</organism>
<dbReference type="Proteomes" id="UP000177870">
    <property type="component" value="Chromosome"/>
</dbReference>
<evidence type="ECO:0000313" key="2">
    <source>
        <dbReference type="EMBL" id="AOX04070.1"/>
    </source>
</evidence>
<feature type="domain" description="FtsH ternary system" evidence="1">
    <location>
        <begin position="1"/>
        <end position="254"/>
    </location>
</feature>
<evidence type="ECO:0000259" key="1">
    <source>
        <dbReference type="Pfam" id="PF20000"/>
    </source>
</evidence>
<dbReference type="STRING" id="1458985.BJP34_01350"/>
<accession>A0A1D8U2G0</accession>